<accession>A0A662D9C3</accession>
<dbReference type="Proteomes" id="UP000267654">
    <property type="component" value="Unassembled WGS sequence"/>
</dbReference>
<evidence type="ECO:0000313" key="1">
    <source>
        <dbReference type="EMBL" id="RLE11107.1"/>
    </source>
</evidence>
<organism evidence="1 2">
    <name type="scientific">Aerophobetes bacterium</name>
    <dbReference type="NCBI Taxonomy" id="2030807"/>
    <lineage>
        <taxon>Bacteria</taxon>
        <taxon>Candidatus Aerophobota</taxon>
    </lineage>
</organism>
<sequence length="131" mass="15074">MKIINTLIKVTTLAVLLIFLFDASGVVASQKRRIITVKGEGLFLDYSEQIYWSEEQFNQEYEKYSANKVKYTKDFIKRFSDVFLKDSLKADMWSISFESQYTIKINKSVCFTLINCRIIGAATGSVKKSLL</sequence>
<comment type="caution">
    <text evidence="1">The sequence shown here is derived from an EMBL/GenBank/DDBJ whole genome shotgun (WGS) entry which is preliminary data.</text>
</comment>
<reference evidence="1 2" key="1">
    <citation type="submission" date="2018-06" db="EMBL/GenBank/DDBJ databases">
        <title>Extensive metabolic versatility and redundancy in microbially diverse, dynamic hydrothermal sediments.</title>
        <authorList>
            <person name="Dombrowski N."/>
            <person name="Teske A."/>
            <person name="Baker B.J."/>
        </authorList>
    </citation>
    <scope>NUCLEOTIDE SEQUENCE [LARGE SCALE GENOMIC DNA]</scope>
    <source>
        <strain evidence="1">B19_G9</strain>
    </source>
</reference>
<evidence type="ECO:0000313" key="2">
    <source>
        <dbReference type="Proteomes" id="UP000267654"/>
    </source>
</evidence>
<name>A0A662D9C3_UNCAE</name>
<gene>
    <name evidence="1" type="ORF">DRI96_06790</name>
</gene>
<dbReference type="EMBL" id="QMQB01000278">
    <property type="protein sequence ID" value="RLE11107.1"/>
    <property type="molecule type" value="Genomic_DNA"/>
</dbReference>
<dbReference type="AlphaFoldDB" id="A0A662D9C3"/>
<proteinExistence type="predicted"/>
<protein>
    <submittedName>
        <fullName evidence="1">Uncharacterized protein</fullName>
    </submittedName>
</protein>